<dbReference type="InterPro" id="IPR024042">
    <property type="entry name" value="TM1646-like_dom_sf"/>
</dbReference>
<dbReference type="Pfam" id="PF03885">
    <property type="entry name" value="DUF327"/>
    <property type="match status" value="1"/>
</dbReference>
<dbReference type="EMBL" id="CP045875">
    <property type="protein sequence ID" value="QGG49246.1"/>
    <property type="molecule type" value="Genomic_DNA"/>
</dbReference>
<dbReference type="SUPFAM" id="SSF158397">
    <property type="entry name" value="TM1646-like"/>
    <property type="match status" value="1"/>
</dbReference>
<dbReference type="Gene3D" id="1.20.120.490">
    <property type="entry name" value="Hypothetical protein TM1646-like domain"/>
    <property type="match status" value="1"/>
</dbReference>
<reference evidence="2" key="1">
    <citation type="submission" date="2019-11" db="EMBL/GenBank/DDBJ databases">
        <title>Genome sequence of Heliorestis convoluta strain HH, an alkaliphilic and minimalistic phototrophic bacterium from a soda lake in Egypt.</title>
        <authorList>
            <person name="Dewey E.D."/>
            <person name="Stokes L.M."/>
            <person name="Burchell B.M."/>
            <person name="Shaffer K.N."/>
            <person name="Huntington A.M."/>
            <person name="Baker J.M."/>
            <person name="Nadendla S."/>
            <person name="Giglio M.G."/>
            <person name="Touchman J.W."/>
            <person name="Blankenship R.E."/>
            <person name="Madigan M.T."/>
            <person name="Sattley W.M."/>
        </authorList>
    </citation>
    <scope>NUCLEOTIDE SEQUENCE [LARGE SCALE GENOMIC DNA]</scope>
    <source>
        <strain evidence="2">HH</strain>
    </source>
</reference>
<evidence type="ECO:0008006" key="3">
    <source>
        <dbReference type="Google" id="ProtNLM"/>
    </source>
</evidence>
<name>A0A5Q2N6I6_9FIRM</name>
<proteinExistence type="predicted"/>
<protein>
    <recommendedName>
        <fullName evidence="3">DUF327 family protein</fullName>
    </recommendedName>
</protein>
<evidence type="ECO:0000313" key="2">
    <source>
        <dbReference type="Proteomes" id="UP000366051"/>
    </source>
</evidence>
<dbReference type="InterPro" id="IPR005585">
    <property type="entry name" value="DUF327"/>
</dbReference>
<accession>A0A5Q2N6I6</accession>
<dbReference type="AlphaFoldDB" id="A0A5Q2N6I6"/>
<gene>
    <name evidence="1" type="ORF">FTV88_3172</name>
</gene>
<dbReference type="OrthoDB" id="2081713at2"/>
<sequence>MEVNKIGRAGLDKTKQKQQGLTEKISFSELMAARRTELQTDKLNKLIEDIEDQGKILAESRTVEDLSRYKKLVKEFMEEAVKYGLKLEERRGHTRRGKTKIYKIVATVDQKLLELTDAVLKKQAKGLQILDMVGQIKGLLVDIYS</sequence>
<dbReference type="Proteomes" id="UP000366051">
    <property type="component" value="Chromosome"/>
</dbReference>
<dbReference type="RefSeq" id="WP_153726266.1">
    <property type="nucleotide sequence ID" value="NZ_CP045875.1"/>
</dbReference>
<organism evidence="1 2">
    <name type="scientific">Heliorestis convoluta</name>
    <dbReference type="NCBI Taxonomy" id="356322"/>
    <lineage>
        <taxon>Bacteria</taxon>
        <taxon>Bacillati</taxon>
        <taxon>Bacillota</taxon>
        <taxon>Clostridia</taxon>
        <taxon>Eubacteriales</taxon>
        <taxon>Heliobacteriaceae</taxon>
        <taxon>Heliorestis</taxon>
    </lineage>
</organism>
<keyword evidence="2" id="KW-1185">Reference proteome</keyword>
<dbReference type="KEGG" id="hcv:FTV88_3172"/>
<evidence type="ECO:0000313" key="1">
    <source>
        <dbReference type="EMBL" id="QGG49246.1"/>
    </source>
</evidence>